<sequence length="125" mass="13796">MSTIASTPAQPRHSASSSTSLLSGAASPVPQSTSNTRTRFDAAQLQPHLSSVLSSRLRSATWDKSDKEKNRALSRSIAEVIKSKMLEIEPRGSYPTDFTHQFQDHLQAHTLMTFPWVGWKQASNT</sequence>
<feature type="region of interest" description="Disordered" evidence="1">
    <location>
        <begin position="1"/>
        <end position="43"/>
    </location>
</feature>
<evidence type="ECO:0000313" key="2">
    <source>
        <dbReference type="EMBL" id="SPO31891.1"/>
    </source>
</evidence>
<keyword evidence="3" id="KW-1185">Reference proteome</keyword>
<organism evidence="2 3">
    <name type="scientific">Ustilago trichophora</name>
    <dbReference type="NCBI Taxonomy" id="86804"/>
    <lineage>
        <taxon>Eukaryota</taxon>
        <taxon>Fungi</taxon>
        <taxon>Dikarya</taxon>
        <taxon>Basidiomycota</taxon>
        <taxon>Ustilaginomycotina</taxon>
        <taxon>Ustilaginomycetes</taxon>
        <taxon>Ustilaginales</taxon>
        <taxon>Ustilaginaceae</taxon>
        <taxon>Ustilago</taxon>
    </lineage>
</organism>
<reference evidence="2 3" key="1">
    <citation type="submission" date="2018-03" db="EMBL/GenBank/DDBJ databases">
        <authorList>
            <person name="Guldener U."/>
        </authorList>
    </citation>
    <scope>NUCLEOTIDE SEQUENCE [LARGE SCALE GENOMIC DNA]</scope>
    <source>
        <strain evidence="2 3">NBRC100155</strain>
    </source>
</reference>
<evidence type="ECO:0000256" key="1">
    <source>
        <dbReference type="SAM" id="MobiDB-lite"/>
    </source>
</evidence>
<protein>
    <submittedName>
        <fullName evidence="2">Related to Tctex2-related inner arm dynein light chain</fullName>
    </submittedName>
</protein>
<feature type="compositionally biased region" description="Low complexity" evidence="1">
    <location>
        <begin position="14"/>
        <end position="27"/>
    </location>
</feature>
<accession>A0A5C3ER24</accession>
<dbReference type="OrthoDB" id="10260741at2759"/>
<proteinExistence type="predicted"/>
<dbReference type="Proteomes" id="UP000324022">
    <property type="component" value="Unassembled WGS sequence"/>
</dbReference>
<gene>
    <name evidence="2" type="ORF">UTRI_06728</name>
</gene>
<evidence type="ECO:0000313" key="3">
    <source>
        <dbReference type="Proteomes" id="UP000324022"/>
    </source>
</evidence>
<dbReference type="EMBL" id="OOIN01000041">
    <property type="protein sequence ID" value="SPO31891.1"/>
    <property type="molecule type" value="Genomic_DNA"/>
</dbReference>
<dbReference type="AlphaFoldDB" id="A0A5C3ER24"/>
<name>A0A5C3ER24_9BASI</name>